<evidence type="ECO:0000256" key="2">
    <source>
        <dbReference type="ARBA" id="ARBA00023125"/>
    </source>
</evidence>
<comment type="caution">
    <text evidence="5">The sequence shown here is derived from an EMBL/GenBank/DDBJ whole genome shotgun (WGS) entry which is preliminary data.</text>
</comment>
<dbReference type="Gene3D" id="1.10.10.60">
    <property type="entry name" value="Homeodomain-like"/>
    <property type="match status" value="1"/>
</dbReference>
<dbReference type="InterPro" id="IPR018060">
    <property type="entry name" value="HTH_AraC"/>
</dbReference>
<proteinExistence type="predicted"/>
<gene>
    <name evidence="5" type="ORF">GCM10023171_19790</name>
</gene>
<dbReference type="EMBL" id="BAABGP010000013">
    <property type="protein sequence ID" value="GAA4485410.1"/>
    <property type="molecule type" value="Genomic_DNA"/>
</dbReference>
<name>A0ABP8PFP2_9MICO</name>
<accession>A0ABP8PFP2</accession>
<dbReference type="Proteomes" id="UP001500731">
    <property type="component" value="Unassembled WGS sequence"/>
</dbReference>
<dbReference type="SMART" id="SM00342">
    <property type="entry name" value="HTH_ARAC"/>
    <property type="match status" value="1"/>
</dbReference>
<evidence type="ECO:0000313" key="5">
    <source>
        <dbReference type="EMBL" id="GAA4485410.1"/>
    </source>
</evidence>
<protein>
    <recommendedName>
        <fullName evidence="4">HTH araC/xylS-type domain-containing protein</fullName>
    </recommendedName>
</protein>
<dbReference type="PROSITE" id="PS01124">
    <property type="entry name" value="HTH_ARAC_FAMILY_2"/>
    <property type="match status" value="1"/>
</dbReference>
<keyword evidence="2" id="KW-0238">DNA-binding</keyword>
<evidence type="ECO:0000256" key="3">
    <source>
        <dbReference type="ARBA" id="ARBA00023163"/>
    </source>
</evidence>
<dbReference type="PANTHER" id="PTHR46796">
    <property type="entry name" value="HTH-TYPE TRANSCRIPTIONAL ACTIVATOR RHAS-RELATED"/>
    <property type="match status" value="1"/>
</dbReference>
<dbReference type="PROSITE" id="PS00041">
    <property type="entry name" value="HTH_ARAC_FAMILY_1"/>
    <property type="match status" value="1"/>
</dbReference>
<dbReference type="InterPro" id="IPR009057">
    <property type="entry name" value="Homeodomain-like_sf"/>
</dbReference>
<evidence type="ECO:0000256" key="1">
    <source>
        <dbReference type="ARBA" id="ARBA00023015"/>
    </source>
</evidence>
<dbReference type="PROSITE" id="PS51257">
    <property type="entry name" value="PROKAR_LIPOPROTEIN"/>
    <property type="match status" value="1"/>
</dbReference>
<dbReference type="InterPro" id="IPR046532">
    <property type="entry name" value="DUF6597"/>
</dbReference>
<sequence>MREVAAFGRPFVVYRPVTPVGEMSSLMGTTLGACHRHGLEDSRHPASAQMRPRRVGAAAYAQQMVIPTRGVLYPARLPQFHRLPPPAEAADLVVWCWIPEWDIEPGRSSRQELVSFPALNLVVEGGEGVGGSGVVLAGATTRVSHRDLSGRGWGVGALLRPAAVAALTDTPGALLDRVEAVGAPELQSAVATAMATGEGHRERAAGALCDWLRERVGPVSAPARHANAMSELLMADPSVRTPEQAAARLAVSVRTLQRMAHRYVGLSPAAMIRRRRLQEAAERIRSDPATDLATVAAELGYADQAHLSNDFRTALGFSPSAYRAGAGPGRA</sequence>
<evidence type="ECO:0000313" key="6">
    <source>
        <dbReference type="Proteomes" id="UP001500731"/>
    </source>
</evidence>
<dbReference type="Pfam" id="PF20240">
    <property type="entry name" value="DUF6597"/>
    <property type="match status" value="1"/>
</dbReference>
<evidence type="ECO:0000259" key="4">
    <source>
        <dbReference type="PROSITE" id="PS01124"/>
    </source>
</evidence>
<dbReference type="InterPro" id="IPR050204">
    <property type="entry name" value="AraC_XylS_family_regulators"/>
</dbReference>
<keyword evidence="3" id="KW-0804">Transcription</keyword>
<feature type="domain" description="HTH araC/xylS-type" evidence="4">
    <location>
        <begin position="224"/>
        <end position="325"/>
    </location>
</feature>
<reference evidence="6" key="1">
    <citation type="journal article" date="2019" name="Int. J. Syst. Evol. Microbiol.">
        <title>The Global Catalogue of Microorganisms (GCM) 10K type strain sequencing project: providing services to taxonomists for standard genome sequencing and annotation.</title>
        <authorList>
            <consortium name="The Broad Institute Genomics Platform"/>
            <consortium name="The Broad Institute Genome Sequencing Center for Infectious Disease"/>
            <person name="Wu L."/>
            <person name="Ma J."/>
        </authorList>
    </citation>
    <scope>NUCLEOTIDE SEQUENCE [LARGE SCALE GENOMIC DNA]</scope>
    <source>
        <strain evidence="6">JCM 17839</strain>
    </source>
</reference>
<keyword evidence="6" id="KW-1185">Reference proteome</keyword>
<keyword evidence="1" id="KW-0805">Transcription regulation</keyword>
<dbReference type="Pfam" id="PF12833">
    <property type="entry name" value="HTH_18"/>
    <property type="match status" value="1"/>
</dbReference>
<dbReference type="SUPFAM" id="SSF46689">
    <property type="entry name" value="Homeodomain-like"/>
    <property type="match status" value="1"/>
</dbReference>
<dbReference type="InterPro" id="IPR018062">
    <property type="entry name" value="HTH_AraC-typ_CS"/>
</dbReference>
<organism evidence="5 6">
    <name type="scientific">Microbacterium panaciterrae</name>
    <dbReference type="NCBI Taxonomy" id="985759"/>
    <lineage>
        <taxon>Bacteria</taxon>
        <taxon>Bacillati</taxon>
        <taxon>Actinomycetota</taxon>
        <taxon>Actinomycetes</taxon>
        <taxon>Micrococcales</taxon>
        <taxon>Microbacteriaceae</taxon>
        <taxon>Microbacterium</taxon>
    </lineage>
</organism>